<evidence type="ECO:0000313" key="1">
    <source>
        <dbReference type="EMBL" id="OGI60233.1"/>
    </source>
</evidence>
<gene>
    <name evidence="1" type="ORF">A2814_02790</name>
</gene>
<dbReference type="Proteomes" id="UP000177869">
    <property type="component" value="Unassembled WGS sequence"/>
</dbReference>
<dbReference type="EMBL" id="MFTI01000016">
    <property type="protein sequence ID" value="OGI60233.1"/>
    <property type="molecule type" value="Genomic_DNA"/>
</dbReference>
<name>A0A1F6USA2_9BACT</name>
<reference evidence="1 2" key="1">
    <citation type="journal article" date="2016" name="Nat. Commun.">
        <title>Thousands of microbial genomes shed light on interconnected biogeochemical processes in an aquifer system.</title>
        <authorList>
            <person name="Anantharaman K."/>
            <person name="Brown C.T."/>
            <person name="Hug L.A."/>
            <person name="Sharon I."/>
            <person name="Castelle C.J."/>
            <person name="Probst A.J."/>
            <person name="Thomas B.C."/>
            <person name="Singh A."/>
            <person name="Wilkins M.J."/>
            <person name="Karaoz U."/>
            <person name="Brodie E.L."/>
            <person name="Williams K.H."/>
            <person name="Hubbard S.S."/>
            <person name="Banfield J.F."/>
        </authorList>
    </citation>
    <scope>NUCLEOTIDE SEQUENCE [LARGE SCALE GENOMIC DNA]</scope>
</reference>
<dbReference type="STRING" id="1801732.A2814_02790"/>
<dbReference type="AlphaFoldDB" id="A0A1F6USA2"/>
<accession>A0A1F6USA2</accession>
<proteinExistence type="predicted"/>
<organism evidence="1 2">
    <name type="scientific">Candidatus Nomurabacteria bacterium RIFCSPHIGHO2_01_FULL_38_19</name>
    <dbReference type="NCBI Taxonomy" id="1801732"/>
    <lineage>
        <taxon>Bacteria</taxon>
        <taxon>Candidatus Nomuraibacteriota</taxon>
    </lineage>
</organism>
<evidence type="ECO:0000313" key="2">
    <source>
        <dbReference type="Proteomes" id="UP000177869"/>
    </source>
</evidence>
<protein>
    <submittedName>
        <fullName evidence="1">Uncharacterized protein</fullName>
    </submittedName>
</protein>
<sequence length="76" mass="8870">MLRMEQMKLNLVPGEDRKAARRYKDFSKEEKNALIVSATEKITMGEADNFTSDEKIVVNSGDRRKLENKLKKLKRK</sequence>
<comment type="caution">
    <text evidence="1">The sequence shown here is derived from an EMBL/GenBank/DDBJ whole genome shotgun (WGS) entry which is preliminary data.</text>
</comment>